<dbReference type="SUPFAM" id="SSF88697">
    <property type="entry name" value="PUA domain-like"/>
    <property type="match status" value="1"/>
</dbReference>
<organism evidence="2 3">
    <name type="scientific">Ruminococcus bicirculans</name>
    <name type="common">ex Wegman et al. 2014</name>
    <dbReference type="NCBI Taxonomy" id="1160721"/>
    <lineage>
        <taxon>Bacteria</taxon>
        <taxon>Bacillati</taxon>
        <taxon>Bacillota</taxon>
        <taxon>Clostridia</taxon>
        <taxon>Eubacteriales</taxon>
        <taxon>Oscillospiraceae</taxon>
        <taxon>Ruminococcus</taxon>
    </lineage>
</organism>
<dbReference type="Proteomes" id="UP001206236">
    <property type="component" value="Unassembled WGS sequence"/>
</dbReference>
<evidence type="ECO:0000313" key="2">
    <source>
        <dbReference type="EMBL" id="MCQ5152881.1"/>
    </source>
</evidence>
<evidence type="ECO:0000313" key="3">
    <source>
        <dbReference type="Proteomes" id="UP001206236"/>
    </source>
</evidence>
<dbReference type="InterPro" id="IPR015947">
    <property type="entry name" value="PUA-like_sf"/>
</dbReference>
<name>A0AAW5KIJ6_9FIRM</name>
<sequence length="113" mass="12884">MTHSMQLTPSPFQMIKEGTKTIELRLFDEKRRKIQIGDIIEFSNTDTGEKIGAKVSAQYVFDSFESLYKELSLLECGYTEADIETASPDDMNVYYSKDNQQKYGVVGIRIALL</sequence>
<dbReference type="Gene3D" id="2.30.130.30">
    <property type="entry name" value="Hypothetical protein"/>
    <property type="match status" value="1"/>
</dbReference>
<dbReference type="AlphaFoldDB" id="A0AAW5KIJ6"/>
<dbReference type="RefSeq" id="WP_256321880.1">
    <property type="nucleotide sequence ID" value="NZ_JANGCN010000010.1"/>
</dbReference>
<dbReference type="EMBL" id="JANGCN010000010">
    <property type="protein sequence ID" value="MCQ5152881.1"/>
    <property type="molecule type" value="Genomic_DNA"/>
</dbReference>
<accession>A0AAW5KIJ6</accession>
<feature type="domain" description="DUF3850" evidence="1">
    <location>
        <begin position="2"/>
        <end position="55"/>
    </location>
</feature>
<protein>
    <submittedName>
        <fullName evidence="2">DUF3850 domain-containing protein</fullName>
    </submittedName>
</protein>
<dbReference type="CDD" id="cd06555">
    <property type="entry name" value="ASCH_PF0470_like"/>
    <property type="match status" value="1"/>
</dbReference>
<proteinExistence type="predicted"/>
<gene>
    <name evidence="2" type="ORF">NE632_06115</name>
</gene>
<comment type="caution">
    <text evidence="2">The sequence shown here is derived from an EMBL/GenBank/DDBJ whole genome shotgun (WGS) entry which is preliminary data.</text>
</comment>
<evidence type="ECO:0000259" key="1">
    <source>
        <dbReference type="Pfam" id="PF12961"/>
    </source>
</evidence>
<reference evidence="2" key="1">
    <citation type="submission" date="2022-06" db="EMBL/GenBank/DDBJ databases">
        <title>Isolation of gut microbiota from human fecal samples.</title>
        <authorList>
            <person name="Pamer E.G."/>
            <person name="Barat B."/>
            <person name="Waligurski E."/>
            <person name="Medina S."/>
            <person name="Paddock L."/>
            <person name="Mostad J."/>
        </authorList>
    </citation>
    <scope>NUCLEOTIDE SEQUENCE</scope>
    <source>
        <strain evidence="2">DFI.5.57</strain>
    </source>
</reference>
<dbReference type="Pfam" id="PF12961">
    <property type="entry name" value="DUF3850"/>
    <property type="match status" value="1"/>
</dbReference>
<dbReference type="InterPro" id="IPR039440">
    <property type="entry name" value="DUF3850"/>
</dbReference>